<accession>A0A368RVW0</accession>
<keyword evidence="2" id="KW-0812">Transmembrane</keyword>
<evidence type="ECO:0000256" key="1">
    <source>
        <dbReference type="SAM" id="MobiDB-lite"/>
    </source>
</evidence>
<keyword evidence="2" id="KW-1133">Transmembrane helix</keyword>
<dbReference type="OrthoDB" id="693812at2759"/>
<dbReference type="AlphaFoldDB" id="A0A368RVW0"/>
<evidence type="ECO:0000256" key="2">
    <source>
        <dbReference type="SAM" id="Phobius"/>
    </source>
</evidence>
<reference evidence="3" key="2">
    <citation type="submission" date="2015-07" db="EMBL/GenBank/DDBJ databases">
        <authorList>
            <person name="Noorani M."/>
        </authorList>
    </citation>
    <scope>NUCLEOTIDE SEQUENCE</scope>
    <source>
        <strain evidence="3">Yugu1</strain>
    </source>
</reference>
<proteinExistence type="predicted"/>
<feature type="transmembrane region" description="Helical" evidence="2">
    <location>
        <begin position="12"/>
        <end position="40"/>
    </location>
</feature>
<evidence type="ECO:0000313" key="3">
    <source>
        <dbReference type="EMBL" id="RCV34265.1"/>
    </source>
</evidence>
<name>A0A368RVW0_SETIT</name>
<dbReference type="EMBL" id="CM003534">
    <property type="protein sequence ID" value="RCV34265.1"/>
    <property type="molecule type" value="Genomic_DNA"/>
</dbReference>
<reference evidence="3" key="1">
    <citation type="journal article" date="2012" name="Nat. Biotechnol.">
        <title>Reference genome sequence of the model plant Setaria.</title>
        <authorList>
            <person name="Bennetzen J.L."/>
            <person name="Schmutz J."/>
            <person name="Wang H."/>
            <person name="Percifield R."/>
            <person name="Hawkins J."/>
            <person name="Pontaroli A.C."/>
            <person name="Estep M."/>
            <person name="Feng L."/>
            <person name="Vaughn J.N."/>
            <person name="Grimwood J."/>
            <person name="Jenkins J."/>
            <person name="Barry K."/>
            <person name="Lindquist E."/>
            <person name="Hellsten U."/>
            <person name="Deshpande S."/>
            <person name="Wang X."/>
            <person name="Wu X."/>
            <person name="Mitros T."/>
            <person name="Triplett J."/>
            <person name="Yang X."/>
            <person name="Ye C.Y."/>
            <person name="Mauro-Herrera M."/>
            <person name="Wang L."/>
            <person name="Li P."/>
            <person name="Sharma M."/>
            <person name="Sharma R."/>
            <person name="Ronald P.C."/>
            <person name="Panaud O."/>
            <person name="Kellogg E.A."/>
            <person name="Brutnell T.P."/>
            <person name="Doust A.N."/>
            <person name="Tuskan G.A."/>
            <person name="Rokhsar D."/>
            <person name="Devos K.M."/>
        </authorList>
    </citation>
    <scope>NUCLEOTIDE SEQUENCE [LARGE SCALE GENOMIC DNA]</scope>
    <source>
        <strain evidence="3">Yugu1</strain>
    </source>
</reference>
<feature type="compositionally biased region" description="Basic and acidic residues" evidence="1">
    <location>
        <begin position="99"/>
        <end position="112"/>
    </location>
</feature>
<dbReference type="InterPro" id="IPR013083">
    <property type="entry name" value="Znf_RING/FYVE/PHD"/>
</dbReference>
<organism evidence="3">
    <name type="scientific">Setaria italica</name>
    <name type="common">Foxtail millet</name>
    <name type="synonym">Panicum italicum</name>
    <dbReference type="NCBI Taxonomy" id="4555"/>
    <lineage>
        <taxon>Eukaryota</taxon>
        <taxon>Viridiplantae</taxon>
        <taxon>Streptophyta</taxon>
        <taxon>Embryophyta</taxon>
        <taxon>Tracheophyta</taxon>
        <taxon>Spermatophyta</taxon>
        <taxon>Magnoliopsida</taxon>
        <taxon>Liliopsida</taxon>
        <taxon>Poales</taxon>
        <taxon>Poaceae</taxon>
        <taxon>PACMAD clade</taxon>
        <taxon>Panicoideae</taxon>
        <taxon>Panicodae</taxon>
        <taxon>Paniceae</taxon>
        <taxon>Cenchrinae</taxon>
        <taxon>Setaria</taxon>
    </lineage>
</organism>
<evidence type="ECO:0008006" key="4">
    <source>
        <dbReference type="Google" id="ProtNLM"/>
    </source>
</evidence>
<keyword evidence="2" id="KW-0472">Membrane</keyword>
<feature type="compositionally biased region" description="Polar residues" evidence="1">
    <location>
        <begin position="140"/>
        <end position="155"/>
    </location>
</feature>
<sequence>MDEDDDLSIGMAIAVVVVHVVLVVIPMVVWVSIALIILVVDFSLVRGWRRLRVSTLGGVTTLERTLSGLCVLCRDTLEAGDKVRTLSCNHVFHCGDDSEKCEDHIDKPDLRQTPRPVLPWKTPPPAPSSSGLGETPPPQSSSASEETPLLQSSSGIGIGEDTAVGVVVRVGGDSTAEAVVGVEGTTTAVIADSQFA</sequence>
<dbReference type="Gene3D" id="3.30.40.10">
    <property type="entry name" value="Zinc/RING finger domain, C3HC4 (zinc finger)"/>
    <property type="match status" value="1"/>
</dbReference>
<gene>
    <name evidence="3" type="ORF">SETIT_7G147000v2</name>
</gene>
<feature type="region of interest" description="Disordered" evidence="1">
    <location>
        <begin position="99"/>
        <end position="157"/>
    </location>
</feature>
<protein>
    <recommendedName>
        <fullName evidence="4">RING-type domain-containing protein</fullName>
    </recommendedName>
</protein>
<dbReference type="SUPFAM" id="SSF57850">
    <property type="entry name" value="RING/U-box"/>
    <property type="match status" value="1"/>
</dbReference>